<dbReference type="AlphaFoldDB" id="C6LDV9"/>
<organism evidence="1 2">
    <name type="scientific">Marvinbryantia formatexigens DSM 14469</name>
    <dbReference type="NCBI Taxonomy" id="478749"/>
    <lineage>
        <taxon>Bacteria</taxon>
        <taxon>Bacillati</taxon>
        <taxon>Bacillota</taxon>
        <taxon>Clostridia</taxon>
        <taxon>Lachnospirales</taxon>
        <taxon>Lachnospiraceae</taxon>
        <taxon>Marvinbryantia</taxon>
    </lineage>
</organism>
<evidence type="ECO:0000313" key="2">
    <source>
        <dbReference type="Proteomes" id="UP000005561"/>
    </source>
</evidence>
<reference evidence="1" key="1">
    <citation type="submission" date="2009-07" db="EMBL/GenBank/DDBJ databases">
        <authorList>
            <person name="Weinstock G."/>
            <person name="Sodergren E."/>
            <person name="Clifton S."/>
            <person name="Fulton L."/>
            <person name="Fulton B."/>
            <person name="Courtney L."/>
            <person name="Fronick C."/>
            <person name="Harrison M."/>
            <person name="Strong C."/>
            <person name="Farmer C."/>
            <person name="Delahaunty K."/>
            <person name="Markovic C."/>
            <person name="Hall O."/>
            <person name="Minx P."/>
            <person name="Tomlinson C."/>
            <person name="Mitreva M."/>
            <person name="Nelson J."/>
            <person name="Hou S."/>
            <person name="Wollam A."/>
            <person name="Pepin K.H."/>
            <person name="Johnson M."/>
            <person name="Bhonagiri V."/>
            <person name="Nash W.E."/>
            <person name="Warren W."/>
            <person name="Chinwalla A."/>
            <person name="Mardis E.R."/>
            <person name="Wilson R.K."/>
        </authorList>
    </citation>
    <scope>NUCLEOTIDE SEQUENCE [LARGE SCALE GENOMIC DNA]</scope>
    <source>
        <strain evidence="1">DSM 14469</strain>
    </source>
</reference>
<name>C6LDV9_9FIRM</name>
<proteinExistence type="predicted"/>
<accession>C6LDV9</accession>
<dbReference type="EMBL" id="ACCL02000007">
    <property type="protein sequence ID" value="EET61163.1"/>
    <property type="molecule type" value="Genomic_DNA"/>
</dbReference>
<sequence length="72" mass="8009">MLGFRKDIVTGVCGVGQKTLVFAILRKIVLEIPALFILDKLFPLYGLAYAQFTAELILSAIGMITLSRFFKN</sequence>
<keyword evidence="2" id="KW-1185">Reference proteome</keyword>
<protein>
    <submittedName>
        <fullName evidence="1">Uncharacterized protein</fullName>
    </submittedName>
</protein>
<dbReference type="Proteomes" id="UP000005561">
    <property type="component" value="Unassembled WGS sequence"/>
</dbReference>
<evidence type="ECO:0000313" key="1">
    <source>
        <dbReference type="EMBL" id="EET61163.1"/>
    </source>
</evidence>
<gene>
    <name evidence="1" type="ORF">BRYFOR_06808</name>
</gene>
<comment type="caution">
    <text evidence="1">The sequence shown here is derived from an EMBL/GenBank/DDBJ whole genome shotgun (WGS) entry which is preliminary data.</text>
</comment>